<name>A0A813QIU3_9BILA</name>
<keyword evidence="3" id="KW-1185">Reference proteome</keyword>
<evidence type="ECO:0000259" key="1">
    <source>
        <dbReference type="Pfam" id="PF01370"/>
    </source>
</evidence>
<dbReference type="InterPro" id="IPR001509">
    <property type="entry name" value="Epimerase_deHydtase"/>
</dbReference>
<dbReference type="OrthoDB" id="16464at2759"/>
<comment type="caution">
    <text evidence="2">The sequence shown here is derived from an EMBL/GenBank/DDBJ whole genome shotgun (WGS) entry which is preliminary data.</text>
</comment>
<evidence type="ECO:0000313" key="3">
    <source>
        <dbReference type="Proteomes" id="UP000663879"/>
    </source>
</evidence>
<dbReference type="PANTHER" id="PTHR43245">
    <property type="entry name" value="BIFUNCTIONAL POLYMYXIN RESISTANCE PROTEIN ARNA"/>
    <property type="match status" value="1"/>
</dbReference>
<proteinExistence type="predicted"/>
<dbReference type="Pfam" id="PF01370">
    <property type="entry name" value="Epimerase"/>
    <property type="match status" value="1"/>
</dbReference>
<feature type="domain" description="NAD-dependent epimerase/dehydratase" evidence="1">
    <location>
        <begin position="5"/>
        <end position="232"/>
    </location>
</feature>
<dbReference type="Gene3D" id="3.40.50.720">
    <property type="entry name" value="NAD(P)-binding Rossmann-like Domain"/>
    <property type="match status" value="1"/>
</dbReference>
<organism evidence="2 3">
    <name type="scientific">Brachionus calyciflorus</name>
    <dbReference type="NCBI Taxonomy" id="104777"/>
    <lineage>
        <taxon>Eukaryota</taxon>
        <taxon>Metazoa</taxon>
        <taxon>Spiralia</taxon>
        <taxon>Gnathifera</taxon>
        <taxon>Rotifera</taxon>
        <taxon>Eurotatoria</taxon>
        <taxon>Monogononta</taxon>
        <taxon>Pseudotrocha</taxon>
        <taxon>Ploima</taxon>
        <taxon>Brachionidae</taxon>
        <taxon>Brachionus</taxon>
    </lineage>
</organism>
<reference evidence="2" key="1">
    <citation type="submission" date="2021-02" db="EMBL/GenBank/DDBJ databases">
        <authorList>
            <person name="Nowell W R."/>
        </authorList>
    </citation>
    <scope>NUCLEOTIDE SEQUENCE</scope>
    <source>
        <strain evidence="2">Ploen Becks lab</strain>
    </source>
</reference>
<gene>
    <name evidence="2" type="ORF">OXX778_LOCUS4780</name>
</gene>
<dbReference type="InterPro" id="IPR050177">
    <property type="entry name" value="Lipid_A_modif_metabolic_enz"/>
</dbReference>
<sequence length="313" mass="35162">MTTHVLVTGGAGYIGSTLVPMLIEKNYKVTVYDLFNFGSESLLSCSLSPNLTLIKGDVRDEESLKKAMADVEYIIHLAAIVGYPACSKDPELARTTNIDATRLIVKNMNPHQKIIFSSTGSCYGAIPDGFCTEETPLSPLSLYGSSKAEGEQICKEVNGVILRLATIFGISQRLRLDLLINDLSYKALREKQFEVYESHFRRTFLHIKDVARAFVFSIENYDVMKGQVYNVGGDSLNFTKWDICNFIKEALPECSITQSNNGTDADKRDYKVSYEKIRKLGFEPVITVQEGIRELIMFLPHLSNEYIKHTKNV</sequence>
<dbReference type="EMBL" id="CAJNOC010000487">
    <property type="protein sequence ID" value="CAF0767670.1"/>
    <property type="molecule type" value="Genomic_DNA"/>
</dbReference>
<protein>
    <recommendedName>
        <fullName evidence="1">NAD-dependent epimerase/dehydratase domain-containing protein</fullName>
    </recommendedName>
</protein>
<dbReference type="AlphaFoldDB" id="A0A813QIU3"/>
<dbReference type="Proteomes" id="UP000663879">
    <property type="component" value="Unassembled WGS sequence"/>
</dbReference>
<dbReference type="CDD" id="cd08946">
    <property type="entry name" value="SDR_e"/>
    <property type="match status" value="1"/>
</dbReference>
<evidence type="ECO:0000313" key="2">
    <source>
        <dbReference type="EMBL" id="CAF0767670.1"/>
    </source>
</evidence>
<accession>A0A813QIU3</accession>
<dbReference type="InterPro" id="IPR036291">
    <property type="entry name" value="NAD(P)-bd_dom_sf"/>
</dbReference>
<dbReference type="SUPFAM" id="SSF51735">
    <property type="entry name" value="NAD(P)-binding Rossmann-fold domains"/>
    <property type="match status" value="1"/>
</dbReference>
<dbReference type="PANTHER" id="PTHR43245:SF23">
    <property type="entry name" value="NAD(P)-BINDING DOMAIN-CONTAINING PROTEIN"/>
    <property type="match status" value="1"/>
</dbReference>